<comment type="catalytic activity">
    <reaction evidence="8 11">
        <text>L-tyrosyl-[protein] + ATP = O-phospho-L-tyrosyl-[protein] + ADP + H(+)</text>
        <dbReference type="Rhea" id="RHEA:10596"/>
        <dbReference type="Rhea" id="RHEA-COMP:10136"/>
        <dbReference type="Rhea" id="RHEA-COMP:20101"/>
        <dbReference type="ChEBI" id="CHEBI:15378"/>
        <dbReference type="ChEBI" id="CHEBI:30616"/>
        <dbReference type="ChEBI" id="CHEBI:46858"/>
        <dbReference type="ChEBI" id="CHEBI:61978"/>
        <dbReference type="ChEBI" id="CHEBI:456216"/>
        <dbReference type="EC" id="2.7.10.2"/>
    </reaction>
</comment>
<evidence type="ECO:0000259" key="13">
    <source>
        <dbReference type="PROSITE" id="PS50011"/>
    </source>
</evidence>
<accession>A0AAD5AN35</accession>
<keyword evidence="1 11" id="KW-0808">Transferase</keyword>
<dbReference type="SMART" id="SM00219">
    <property type="entry name" value="TyrKc"/>
    <property type="match status" value="1"/>
</dbReference>
<dbReference type="PROSITE" id="PS50011">
    <property type="entry name" value="PROTEIN_KINASE_DOM"/>
    <property type="match status" value="1"/>
</dbReference>
<dbReference type="FunFam" id="1.10.510.10:FF:000554">
    <property type="entry name" value="Predicted protein"/>
    <property type="match status" value="1"/>
</dbReference>
<keyword evidence="6 9" id="KW-0727">SH2 domain</keyword>
<dbReference type="PANTHER" id="PTHR24418">
    <property type="entry name" value="TYROSINE-PROTEIN KINASE"/>
    <property type="match status" value="1"/>
</dbReference>
<dbReference type="PRINTS" id="PR00401">
    <property type="entry name" value="SH2DOMAIN"/>
</dbReference>
<keyword evidence="3 10" id="KW-0547">Nucleotide-binding</keyword>
<dbReference type="Proteomes" id="UP001205998">
    <property type="component" value="Unassembled WGS sequence"/>
</dbReference>
<dbReference type="Gene3D" id="3.30.505.10">
    <property type="entry name" value="SH2 domain"/>
    <property type="match status" value="1"/>
</dbReference>
<dbReference type="EMBL" id="MU551677">
    <property type="protein sequence ID" value="KAI5618935.1"/>
    <property type="molecule type" value="Genomic_DNA"/>
</dbReference>
<dbReference type="InterPro" id="IPR020635">
    <property type="entry name" value="Tyr_kinase_cat_dom"/>
</dbReference>
<keyword evidence="2" id="KW-0519">Myristate</keyword>
<dbReference type="Gene3D" id="1.10.510.10">
    <property type="entry name" value="Transferase(Phosphotransferase) domain 1"/>
    <property type="match status" value="1"/>
</dbReference>
<dbReference type="Gene3D" id="2.30.30.40">
    <property type="entry name" value="SH3 Domains"/>
    <property type="match status" value="1"/>
</dbReference>
<evidence type="ECO:0000256" key="2">
    <source>
        <dbReference type="ARBA" id="ARBA00022707"/>
    </source>
</evidence>
<evidence type="ECO:0000256" key="6">
    <source>
        <dbReference type="ARBA" id="ARBA00022999"/>
    </source>
</evidence>
<dbReference type="InterPro" id="IPR050198">
    <property type="entry name" value="Non-receptor_tyrosine_kinases"/>
</dbReference>
<protein>
    <recommendedName>
        <fullName evidence="11">Tyrosine-protein kinase</fullName>
        <ecNumber evidence="11">2.7.10.2</ecNumber>
    </recommendedName>
</protein>
<keyword evidence="4 11" id="KW-0418">Kinase</keyword>
<dbReference type="SUPFAM" id="SSF56112">
    <property type="entry name" value="Protein kinase-like (PK-like)"/>
    <property type="match status" value="1"/>
</dbReference>
<comment type="similarity">
    <text evidence="11">Belongs to the protein kinase superfamily. Tyr protein kinase family.</text>
</comment>
<feature type="binding site" evidence="10">
    <location>
        <position position="244"/>
    </location>
    <ligand>
        <name>ATP</name>
        <dbReference type="ChEBI" id="CHEBI:30616"/>
    </ligand>
</feature>
<keyword evidence="2" id="KW-0449">Lipoprotein</keyword>
<dbReference type="GO" id="GO:0005524">
    <property type="term" value="F:ATP binding"/>
    <property type="evidence" value="ECO:0007669"/>
    <property type="project" value="UniProtKB-UniRule"/>
</dbReference>
<feature type="non-terminal residue" evidence="14">
    <location>
        <position position="1"/>
    </location>
</feature>
<dbReference type="PROSITE" id="PS00107">
    <property type="entry name" value="PROTEIN_KINASE_ATP"/>
    <property type="match status" value="1"/>
</dbReference>
<name>A0AAD5AN35_SILAS</name>
<evidence type="ECO:0000256" key="10">
    <source>
        <dbReference type="PROSITE-ProRule" id="PRU10141"/>
    </source>
</evidence>
<evidence type="ECO:0000313" key="14">
    <source>
        <dbReference type="EMBL" id="KAI5618935.1"/>
    </source>
</evidence>
<sequence length="480" mass="56111">MGNCACSCKCCCLLCSEDKEEVKPTKKRMYTSIYNYPGNDLAARKLIKGDTLMVIEEKDHWVHAKKITINCDQKGFTEEQIYVPKDFLRPVDSLEAQPWYFENITKRTEAKRCLMSTENSDGAFLVWKNKENNFFYLSVKNGPYARHYRIKERESDKWFYLVDRKTFQTLPELVQSYSQHQDGLCTRLKLPCVMLDSPSLPSLSYEQQWEIDRSSLTIVKKLGSGEFGEVWHGLWNNMINVAIKEFRVLSPDIQTEIKIMKELQHKHLLRLYAVCTVDEPFYIITELMKNGSLKKYLINHKELRDIEFTLMMDFSVQIAEGMSYLESKNIVHRDLRADNILLTEMLICKIADFGLAQYTFSQDQNSVKIPVKWMAPEIFTGKEYTIKCDIWSFGILLTEIITYGNDPYPDLDKKTCIESIQQGYRMPCPADCPVILYDVMLQCWHSNPDKRPTFMELHKRLNTLFPESTVMLDENFPDVD</sequence>
<evidence type="ECO:0000256" key="3">
    <source>
        <dbReference type="ARBA" id="ARBA00022741"/>
    </source>
</evidence>
<keyword evidence="15" id="KW-1185">Reference proteome</keyword>
<keyword evidence="5 10" id="KW-0067">ATP-binding</keyword>
<dbReference type="InterPro" id="IPR017441">
    <property type="entry name" value="Protein_kinase_ATP_BS"/>
</dbReference>
<dbReference type="InterPro" id="IPR000719">
    <property type="entry name" value="Prot_kinase_dom"/>
</dbReference>
<evidence type="ECO:0000313" key="15">
    <source>
        <dbReference type="Proteomes" id="UP001205998"/>
    </source>
</evidence>
<evidence type="ECO:0000256" key="11">
    <source>
        <dbReference type="RuleBase" id="RU362096"/>
    </source>
</evidence>
<evidence type="ECO:0000256" key="1">
    <source>
        <dbReference type="ARBA" id="ARBA00022679"/>
    </source>
</evidence>
<evidence type="ECO:0000256" key="9">
    <source>
        <dbReference type="PROSITE-ProRule" id="PRU00191"/>
    </source>
</evidence>
<dbReference type="GO" id="GO:0004715">
    <property type="term" value="F:non-membrane spanning protein tyrosine kinase activity"/>
    <property type="evidence" value="ECO:0007669"/>
    <property type="project" value="UniProtKB-EC"/>
</dbReference>
<dbReference type="PROSITE" id="PS00109">
    <property type="entry name" value="PROTEIN_KINASE_TYR"/>
    <property type="match status" value="1"/>
</dbReference>
<dbReference type="Gene3D" id="3.30.200.20">
    <property type="entry name" value="Phosphorylase Kinase, domain 1"/>
    <property type="match status" value="1"/>
</dbReference>
<dbReference type="Pfam" id="PF00017">
    <property type="entry name" value="SH2"/>
    <property type="match status" value="1"/>
</dbReference>
<evidence type="ECO:0000256" key="5">
    <source>
        <dbReference type="ARBA" id="ARBA00022840"/>
    </source>
</evidence>
<dbReference type="InterPro" id="IPR000980">
    <property type="entry name" value="SH2"/>
</dbReference>
<evidence type="ECO:0000256" key="8">
    <source>
        <dbReference type="ARBA" id="ARBA00051245"/>
    </source>
</evidence>
<keyword evidence="7 11" id="KW-0829">Tyrosine-protein kinase</keyword>
<proteinExistence type="inferred from homology"/>
<feature type="domain" description="Protein kinase" evidence="13">
    <location>
        <begin position="216"/>
        <end position="465"/>
    </location>
</feature>
<evidence type="ECO:0000256" key="7">
    <source>
        <dbReference type="ARBA" id="ARBA00023137"/>
    </source>
</evidence>
<feature type="domain" description="SH2" evidence="12">
    <location>
        <begin position="99"/>
        <end position="192"/>
    </location>
</feature>
<dbReference type="PROSITE" id="PS50001">
    <property type="entry name" value="SH2"/>
    <property type="match status" value="1"/>
</dbReference>
<dbReference type="SUPFAM" id="SSF55550">
    <property type="entry name" value="SH2 domain"/>
    <property type="match status" value="1"/>
</dbReference>
<dbReference type="InterPro" id="IPR008266">
    <property type="entry name" value="Tyr_kinase_AS"/>
</dbReference>
<dbReference type="EC" id="2.7.10.2" evidence="11"/>
<reference evidence="14" key="1">
    <citation type="submission" date="2018-07" db="EMBL/GenBank/DDBJ databases">
        <title>Comparative genomics of catfishes provides insights into carnivory and benthic adaptation.</title>
        <authorList>
            <person name="Zhang Y."/>
            <person name="Wang D."/>
            <person name="Peng Z."/>
            <person name="Zheng S."/>
            <person name="Shao F."/>
            <person name="Tao W."/>
        </authorList>
    </citation>
    <scope>NUCLEOTIDE SEQUENCE</scope>
    <source>
        <strain evidence="14">Chongqing</strain>
    </source>
</reference>
<organism evidence="14 15">
    <name type="scientific">Silurus asotus</name>
    <name type="common">Amur catfish</name>
    <name type="synonym">Parasilurus asotus</name>
    <dbReference type="NCBI Taxonomy" id="30991"/>
    <lineage>
        <taxon>Eukaryota</taxon>
        <taxon>Metazoa</taxon>
        <taxon>Chordata</taxon>
        <taxon>Craniata</taxon>
        <taxon>Vertebrata</taxon>
        <taxon>Euteleostomi</taxon>
        <taxon>Actinopterygii</taxon>
        <taxon>Neopterygii</taxon>
        <taxon>Teleostei</taxon>
        <taxon>Ostariophysi</taxon>
        <taxon>Siluriformes</taxon>
        <taxon>Siluridae</taxon>
        <taxon>Silurus</taxon>
    </lineage>
</organism>
<gene>
    <name evidence="14" type="ORF">C0J50_21606</name>
</gene>
<evidence type="ECO:0000259" key="12">
    <source>
        <dbReference type="PROSITE" id="PS50001"/>
    </source>
</evidence>
<dbReference type="InterPro" id="IPR036860">
    <property type="entry name" value="SH2_dom_sf"/>
</dbReference>
<dbReference type="FunFam" id="3.30.200.20:FF:000053">
    <property type="entry name" value="Tyrosine-protein kinase"/>
    <property type="match status" value="1"/>
</dbReference>
<dbReference type="Pfam" id="PF07714">
    <property type="entry name" value="PK_Tyr_Ser-Thr"/>
    <property type="match status" value="1"/>
</dbReference>
<comment type="caution">
    <text evidence="14">The sequence shown here is derived from an EMBL/GenBank/DDBJ whole genome shotgun (WGS) entry which is preliminary data.</text>
</comment>
<dbReference type="SMART" id="SM00252">
    <property type="entry name" value="SH2"/>
    <property type="match status" value="1"/>
</dbReference>
<dbReference type="PRINTS" id="PR00109">
    <property type="entry name" value="TYRKINASE"/>
</dbReference>
<dbReference type="AlphaFoldDB" id="A0AAD5AN35"/>
<dbReference type="InterPro" id="IPR011009">
    <property type="entry name" value="Kinase-like_dom_sf"/>
</dbReference>
<dbReference type="InterPro" id="IPR001245">
    <property type="entry name" value="Ser-Thr/Tyr_kinase_cat_dom"/>
</dbReference>
<evidence type="ECO:0000256" key="4">
    <source>
        <dbReference type="ARBA" id="ARBA00022777"/>
    </source>
</evidence>